<dbReference type="OrthoDB" id="11383at2157"/>
<protein>
    <submittedName>
        <fullName evidence="9">Coenzyme F420-0:L-glutamate ligase</fullName>
    </submittedName>
</protein>
<dbReference type="Proteomes" id="UP000245657">
    <property type="component" value="Unassembled WGS sequence"/>
</dbReference>
<organism evidence="9 10">
    <name type="scientific">Methanospirillum lacunae</name>
    <dbReference type="NCBI Taxonomy" id="668570"/>
    <lineage>
        <taxon>Archaea</taxon>
        <taxon>Methanobacteriati</taxon>
        <taxon>Methanobacteriota</taxon>
        <taxon>Stenosarchaea group</taxon>
        <taxon>Methanomicrobia</taxon>
        <taxon>Methanomicrobiales</taxon>
        <taxon>Methanospirillaceae</taxon>
        <taxon>Methanospirillum</taxon>
    </lineage>
</organism>
<reference evidence="9 10" key="1">
    <citation type="submission" date="2018-05" db="EMBL/GenBank/DDBJ databases">
        <title>Draft genome of Methanospirillum lacunae Ki8-1.</title>
        <authorList>
            <person name="Dueholm M.S."/>
            <person name="Nielsen P.H."/>
            <person name="Bakmann L.F."/>
            <person name="Otzen D.E."/>
        </authorList>
    </citation>
    <scope>NUCLEOTIDE SEQUENCE [LARGE SCALE GENOMIC DNA]</scope>
    <source>
        <strain evidence="9 10">Ki8-1</strain>
    </source>
</reference>
<evidence type="ECO:0000256" key="4">
    <source>
        <dbReference type="ARBA" id="ARBA00022842"/>
    </source>
</evidence>
<dbReference type="GeneID" id="97548215"/>
<keyword evidence="6" id="KW-0342">GTP-binding</keyword>
<dbReference type="PANTHER" id="PTHR47917">
    <property type="match status" value="1"/>
</dbReference>
<sequence length="260" mass="27475">MTPSCSLFGIKTGLIHQGEEILPLLLLGLKKQELTLIDGDILVIAESALATAEGRLVGLTGVTPSKEANELAIQYELDPRLAEIVIRESDEIIGGIPGFLLCTSNGNLLPNAGVDGSNAPEGMVSLLPADPNMSAKKIRDDIFQLTGASVAVLVIDSRTHPMRYGCSGVAIGCSGIPSVLDERGKKDLFGRELKVTRRAIADNIASAAELLMGEADEGVPVVLVRGLEIPVGNYEGVEQIAAEECLFMGIISKNAQNRCQ</sequence>
<keyword evidence="5" id="KW-0630">Potassium</keyword>
<dbReference type="Gene3D" id="3.90.1660.10">
    <property type="entry name" value="CofE-like domain"/>
    <property type="match status" value="1"/>
</dbReference>
<evidence type="ECO:0000256" key="6">
    <source>
        <dbReference type="ARBA" id="ARBA00023134"/>
    </source>
</evidence>
<evidence type="ECO:0000259" key="8">
    <source>
        <dbReference type="Pfam" id="PF01996"/>
    </source>
</evidence>
<proteinExistence type="predicted"/>
<dbReference type="Pfam" id="PF01996">
    <property type="entry name" value="F420_ligase"/>
    <property type="match status" value="1"/>
</dbReference>
<keyword evidence="7" id="KW-0464">Manganese</keyword>
<dbReference type="RefSeq" id="WP_109968419.1">
    <property type="nucleotide sequence ID" value="NZ_CP176093.1"/>
</dbReference>
<dbReference type="PANTHER" id="PTHR47917:SF2">
    <property type="entry name" value="COENZYME F420:L-GLUTAMATE LIGASE-LIKE DOMAIN-CONTAINING PROTEIN"/>
    <property type="match status" value="1"/>
</dbReference>
<keyword evidence="1 9" id="KW-0436">Ligase</keyword>
<dbReference type="NCBIfam" id="TIGR01916">
    <property type="entry name" value="F420_cofE"/>
    <property type="match status" value="1"/>
</dbReference>
<dbReference type="EMBL" id="QGMY01000007">
    <property type="protein sequence ID" value="PWR71930.1"/>
    <property type="molecule type" value="Genomic_DNA"/>
</dbReference>
<dbReference type="SUPFAM" id="SSF144010">
    <property type="entry name" value="CofE-like"/>
    <property type="match status" value="1"/>
</dbReference>
<dbReference type="GO" id="GO:0052618">
    <property type="term" value="F:coenzyme F420-0:L-glutamate ligase activity"/>
    <property type="evidence" value="ECO:0007669"/>
    <property type="project" value="TreeGrafter"/>
</dbReference>
<feature type="domain" description="Coenzyme F420:L-glutamate ligase-like" evidence="8">
    <location>
        <begin position="9"/>
        <end position="226"/>
    </location>
</feature>
<keyword evidence="2" id="KW-0479">Metal-binding</keyword>
<accession>A0A2V2N010</accession>
<keyword evidence="10" id="KW-1185">Reference proteome</keyword>
<gene>
    <name evidence="9" type="primary">cofE</name>
    <name evidence="9" type="ORF">DK846_07990</name>
</gene>
<keyword evidence="4" id="KW-0460">Magnesium</keyword>
<comment type="caution">
    <text evidence="9">The sequence shown here is derived from an EMBL/GenBank/DDBJ whole genome shotgun (WGS) entry which is preliminary data.</text>
</comment>
<dbReference type="InterPro" id="IPR008225">
    <property type="entry name" value="F420-0_g-glutamyl_ligase"/>
</dbReference>
<evidence type="ECO:0000256" key="2">
    <source>
        <dbReference type="ARBA" id="ARBA00022723"/>
    </source>
</evidence>
<dbReference type="GO" id="GO:0046872">
    <property type="term" value="F:metal ion binding"/>
    <property type="evidence" value="ECO:0007669"/>
    <property type="project" value="UniProtKB-KW"/>
</dbReference>
<evidence type="ECO:0000256" key="5">
    <source>
        <dbReference type="ARBA" id="ARBA00022958"/>
    </source>
</evidence>
<keyword evidence="3" id="KW-0547">Nucleotide-binding</keyword>
<dbReference type="AlphaFoldDB" id="A0A2V2N010"/>
<dbReference type="Gene3D" id="3.30.1330.100">
    <property type="entry name" value="CofE-like"/>
    <property type="match status" value="1"/>
</dbReference>
<evidence type="ECO:0000256" key="3">
    <source>
        <dbReference type="ARBA" id="ARBA00022741"/>
    </source>
</evidence>
<dbReference type="InterPro" id="IPR002847">
    <property type="entry name" value="F420-0_gamma-glut_ligase-dom"/>
</dbReference>
<evidence type="ECO:0000313" key="9">
    <source>
        <dbReference type="EMBL" id="PWR71930.1"/>
    </source>
</evidence>
<dbReference type="GO" id="GO:0005525">
    <property type="term" value="F:GTP binding"/>
    <property type="evidence" value="ECO:0007669"/>
    <property type="project" value="UniProtKB-KW"/>
</dbReference>
<evidence type="ECO:0000256" key="7">
    <source>
        <dbReference type="ARBA" id="ARBA00023211"/>
    </source>
</evidence>
<name>A0A2V2N010_9EURY</name>
<evidence type="ECO:0000256" key="1">
    <source>
        <dbReference type="ARBA" id="ARBA00022598"/>
    </source>
</evidence>
<evidence type="ECO:0000313" key="10">
    <source>
        <dbReference type="Proteomes" id="UP000245657"/>
    </source>
</evidence>